<dbReference type="InterPro" id="IPR023214">
    <property type="entry name" value="HAD_sf"/>
</dbReference>
<accession>A0ABQ1FHJ8</accession>
<gene>
    <name evidence="1" type="ORF">GCM10010923_21920</name>
</gene>
<evidence type="ECO:0000313" key="2">
    <source>
        <dbReference type="Proteomes" id="UP000603317"/>
    </source>
</evidence>
<keyword evidence="2" id="KW-1185">Reference proteome</keyword>
<proteinExistence type="predicted"/>
<dbReference type="Gene3D" id="3.40.50.1000">
    <property type="entry name" value="HAD superfamily/HAD-like"/>
    <property type="match status" value="1"/>
</dbReference>
<name>A0ABQ1FHJ8_9SPHN</name>
<reference evidence="2" key="1">
    <citation type="journal article" date="2019" name="Int. J. Syst. Evol. Microbiol.">
        <title>The Global Catalogue of Microorganisms (GCM) 10K type strain sequencing project: providing services to taxonomists for standard genome sequencing and annotation.</title>
        <authorList>
            <consortium name="The Broad Institute Genomics Platform"/>
            <consortium name="The Broad Institute Genome Sequencing Center for Infectious Disease"/>
            <person name="Wu L."/>
            <person name="Ma J."/>
        </authorList>
    </citation>
    <scope>NUCLEOTIDE SEQUENCE [LARGE SCALE GENOMIC DNA]</scope>
    <source>
        <strain evidence="2">CGMCC 1.15297</strain>
    </source>
</reference>
<dbReference type="Proteomes" id="UP000603317">
    <property type="component" value="Unassembled WGS sequence"/>
</dbReference>
<protein>
    <recommendedName>
        <fullName evidence="3">HAD family hydrolase</fullName>
    </recommendedName>
</protein>
<dbReference type="InterPro" id="IPR036412">
    <property type="entry name" value="HAD-like_sf"/>
</dbReference>
<sequence length="211" mass="23665">MTASVNGGEARPLVICDCDEVLLHMIAPFRQWLDAEHDIDFVMQNDFTDALRHQASGEVVDREDIWRLLGAFFDTEMERQEPISGAIEAMHALAERADVVILTNLLDHRAEARRAQLAGHGLHVEVYTNQGPKGAAIRRIVEEHAPGRVAFIDDLPQHHASAAEEYPDSIRLHLCGEPELAPHIDCAFEAGHAHARIDRWDEALPWLLARL</sequence>
<dbReference type="EMBL" id="BMID01000001">
    <property type="protein sequence ID" value="GGA10940.1"/>
    <property type="molecule type" value="Genomic_DNA"/>
</dbReference>
<dbReference type="RefSeq" id="WP_188642722.1">
    <property type="nucleotide sequence ID" value="NZ_BMID01000001.1"/>
</dbReference>
<comment type="caution">
    <text evidence="1">The sequence shown here is derived from an EMBL/GenBank/DDBJ whole genome shotgun (WGS) entry which is preliminary data.</text>
</comment>
<evidence type="ECO:0008006" key="3">
    <source>
        <dbReference type="Google" id="ProtNLM"/>
    </source>
</evidence>
<evidence type="ECO:0000313" key="1">
    <source>
        <dbReference type="EMBL" id="GGA10940.1"/>
    </source>
</evidence>
<dbReference type="SUPFAM" id="SSF56784">
    <property type="entry name" value="HAD-like"/>
    <property type="match status" value="1"/>
</dbReference>
<organism evidence="1 2">
    <name type="scientific">Blastomonas marina</name>
    <dbReference type="NCBI Taxonomy" id="1867408"/>
    <lineage>
        <taxon>Bacteria</taxon>
        <taxon>Pseudomonadati</taxon>
        <taxon>Pseudomonadota</taxon>
        <taxon>Alphaproteobacteria</taxon>
        <taxon>Sphingomonadales</taxon>
        <taxon>Sphingomonadaceae</taxon>
        <taxon>Blastomonas</taxon>
    </lineage>
</organism>